<dbReference type="EC" id="3.2.2.27" evidence="3"/>
<keyword evidence="6" id="KW-0479">Metal-binding</keyword>
<evidence type="ECO:0000256" key="2">
    <source>
        <dbReference type="ARBA" id="ARBA00006521"/>
    </source>
</evidence>
<keyword evidence="8" id="KW-0378">Hydrolase</keyword>
<name>A0A382AEF0_9ZZZZ</name>
<dbReference type="AlphaFoldDB" id="A0A382AEF0"/>
<dbReference type="SMART" id="SM00987">
    <property type="entry name" value="UreE_C"/>
    <property type="match status" value="1"/>
</dbReference>
<dbReference type="PANTHER" id="PTHR33693:SF1">
    <property type="entry name" value="TYPE-4 URACIL-DNA GLYCOSYLASE"/>
    <property type="match status" value="1"/>
</dbReference>
<dbReference type="InterPro" id="IPR036895">
    <property type="entry name" value="Uracil-DNA_glycosylase-like_sf"/>
</dbReference>
<evidence type="ECO:0000256" key="5">
    <source>
        <dbReference type="ARBA" id="ARBA00022485"/>
    </source>
</evidence>
<evidence type="ECO:0000313" key="13">
    <source>
        <dbReference type="EMBL" id="SVA99945.1"/>
    </source>
</evidence>
<evidence type="ECO:0000256" key="3">
    <source>
        <dbReference type="ARBA" id="ARBA00012030"/>
    </source>
</evidence>
<dbReference type="Pfam" id="PF03167">
    <property type="entry name" value="UDG"/>
    <property type="match status" value="1"/>
</dbReference>
<evidence type="ECO:0000256" key="9">
    <source>
        <dbReference type="ARBA" id="ARBA00023004"/>
    </source>
</evidence>
<dbReference type="SMART" id="SM00986">
    <property type="entry name" value="UDG"/>
    <property type="match status" value="1"/>
</dbReference>
<dbReference type="PANTHER" id="PTHR33693">
    <property type="entry name" value="TYPE-5 URACIL-DNA GLYCOSYLASE"/>
    <property type="match status" value="1"/>
</dbReference>
<evidence type="ECO:0000256" key="6">
    <source>
        <dbReference type="ARBA" id="ARBA00022723"/>
    </source>
</evidence>
<gene>
    <name evidence="13" type="ORF">METZ01_LOCUS152799</name>
</gene>
<dbReference type="Gene3D" id="3.40.470.10">
    <property type="entry name" value="Uracil-DNA glycosylase-like domain"/>
    <property type="match status" value="1"/>
</dbReference>
<protein>
    <recommendedName>
        <fullName evidence="4">Type-4 uracil-DNA glycosylase</fullName>
        <ecNumber evidence="3">3.2.2.27</ecNumber>
    </recommendedName>
</protein>
<proteinExistence type="inferred from homology"/>
<dbReference type="GO" id="GO:0046872">
    <property type="term" value="F:metal ion binding"/>
    <property type="evidence" value="ECO:0007669"/>
    <property type="project" value="UniProtKB-KW"/>
</dbReference>
<feature type="domain" description="Uracil-DNA glycosylase-like" evidence="12">
    <location>
        <begin position="67"/>
        <end position="213"/>
    </location>
</feature>
<organism evidence="13">
    <name type="scientific">marine metagenome</name>
    <dbReference type="NCBI Taxonomy" id="408172"/>
    <lineage>
        <taxon>unclassified sequences</taxon>
        <taxon>metagenomes</taxon>
        <taxon>ecological metagenomes</taxon>
    </lineage>
</organism>
<keyword evidence="9" id="KW-0408">Iron</keyword>
<accession>A0A382AEF0</accession>
<evidence type="ECO:0000256" key="1">
    <source>
        <dbReference type="ARBA" id="ARBA00001400"/>
    </source>
</evidence>
<dbReference type="SUPFAM" id="SSF52141">
    <property type="entry name" value="Uracil-DNA glycosylase-like"/>
    <property type="match status" value="1"/>
</dbReference>
<evidence type="ECO:0000256" key="7">
    <source>
        <dbReference type="ARBA" id="ARBA00022763"/>
    </source>
</evidence>
<reference evidence="13" key="1">
    <citation type="submission" date="2018-05" db="EMBL/GenBank/DDBJ databases">
        <authorList>
            <person name="Lanie J.A."/>
            <person name="Ng W.-L."/>
            <person name="Kazmierczak K.M."/>
            <person name="Andrzejewski T.M."/>
            <person name="Davidsen T.M."/>
            <person name="Wayne K.J."/>
            <person name="Tettelin H."/>
            <person name="Glass J.I."/>
            <person name="Rusch D."/>
            <person name="Podicherti R."/>
            <person name="Tsui H.-C.T."/>
            <person name="Winkler M.E."/>
        </authorList>
    </citation>
    <scope>NUCLEOTIDE SEQUENCE</scope>
</reference>
<dbReference type="GO" id="GO:0006281">
    <property type="term" value="P:DNA repair"/>
    <property type="evidence" value="ECO:0007669"/>
    <property type="project" value="UniProtKB-KW"/>
</dbReference>
<evidence type="ECO:0000259" key="12">
    <source>
        <dbReference type="SMART" id="SM00986"/>
    </source>
</evidence>
<dbReference type="EMBL" id="UINC01025060">
    <property type="protein sequence ID" value="SVA99945.1"/>
    <property type="molecule type" value="Genomic_DNA"/>
</dbReference>
<comment type="catalytic activity">
    <reaction evidence="1">
        <text>Hydrolyzes single-stranded DNA or mismatched double-stranded DNA and polynucleotides, releasing free uracil.</text>
        <dbReference type="EC" id="3.2.2.27"/>
    </reaction>
</comment>
<dbReference type="GO" id="GO:0051539">
    <property type="term" value="F:4 iron, 4 sulfur cluster binding"/>
    <property type="evidence" value="ECO:0007669"/>
    <property type="project" value="UniProtKB-KW"/>
</dbReference>
<dbReference type="CDD" id="cd10030">
    <property type="entry name" value="UDG-F4_TTUDGA_SPO1dp_like"/>
    <property type="match status" value="1"/>
</dbReference>
<keyword evidence="10" id="KW-0411">Iron-sulfur</keyword>
<evidence type="ECO:0000256" key="11">
    <source>
        <dbReference type="ARBA" id="ARBA00023204"/>
    </source>
</evidence>
<dbReference type="InterPro" id="IPR051536">
    <property type="entry name" value="UDG_Type-4/5"/>
</dbReference>
<evidence type="ECO:0000256" key="8">
    <source>
        <dbReference type="ARBA" id="ARBA00022801"/>
    </source>
</evidence>
<keyword evidence="11" id="KW-0234">DNA repair</keyword>
<dbReference type="InterPro" id="IPR005122">
    <property type="entry name" value="Uracil-DNA_glycosylase-like"/>
</dbReference>
<dbReference type="InterPro" id="IPR005273">
    <property type="entry name" value="Ura-DNA_glyco_family4"/>
</dbReference>
<keyword evidence="7" id="KW-0227">DNA damage</keyword>
<comment type="similarity">
    <text evidence="2">Belongs to the uracil-DNA glycosylase (UDG) superfamily. Type 4 (UDGa) family.</text>
</comment>
<evidence type="ECO:0000256" key="4">
    <source>
        <dbReference type="ARBA" id="ARBA00019403"/>
    </source>
</evidence>
<dbReference type="GO" id="GO:0004844">
    <property type="term" value="F:uracil DNA N-glycosylase activity"/>
    <property type="evidence" value="ECO:0007669"/>
    <property type="project" value="UniProtKB-EC"/>
</dbReference>
<evidence type="ECO:0000256" key="10">
    <source>
        <dbReference type="ARBA" id="ARBA00023014"/>
    </source>
</evidence>
<sequence>MANSIQEYLQVISTVREYVEEQMQLGFTEILDPEHSKFGEVDYNQLLQEANGCQKCELHTTRTNVVFGTGNENADLVFVGEAPGRDEDEKGEPFVGRAGQLLTKVIEAMGLTRDKVYIANVIKCRPPNNRNPKRIEIESCEPYLIRQVELIKPKVICALGTFAAQMLLRTEAKISSLRGKFHEYCGTKVMPTYHPAYLLRNPDGKREVWEDMQKIMAELNLPIR</sequence>
<keyword evidence="5" id="KW-0004">4Fe-4S</keyword>
<dbReference type="NCBIfam" id="TIGR00758">
    <property type="entry name" value="UDG_fam4"/>
    <property type="match status" value="1"/>
</dbReference>